<organism evidence="2 3">
    <name type="scientific">Microbacterium azadirachtae</name>
    <dbReference type="NCBI Taxonomy" id="582680"/>
    <lineage>
        <taxon>Bacteria</taxon>
        <taxon>Bacillati</taxon>
        <taxon>Actinomycetota</taxon>
        <taxon>Actinomycetes</taxon>
        <taxon>Micrococcales</taxon>
        <taxon>Microbacteriaceae</taxon>
        <taxon>Microbacterium</taxon>
    </lineage>
</organism>
<proteinExistence type="predicted"/>
<evidence type="ECO:0000313" key="3">
    <source>
        <dbReference type="Proteomes" id="UP000033740"/>
    </source>
</evidence>
<dbReference type="PROSITE" id="PS50995">
    <property type="entry name" value="HTH_MARR_2"/>
    <property type="match status" value="1"/>
</dbReference>
<dbReference type="AlphaFoldDB" id="A0A0F0LVR4"/>
<accession>A0A0F0LVR4</accession>
<dbReference type="PANTHER" id="PTHR39515">
    <property type="entry name" value="CONSERVED PROTEIN"/>
    <property type="match status" value="1"/>
</dbReference>
<dbReference type="Gene3D" id="1.10.10.10">
    <property type="entry name" value="Winged helix-like DNA-binding domain superfamily/Winged helix DNA-binding domain"/>
    <property type="match status" value="1"/>
</dbReference>
<gene>
    <name evidence="2" type="ORF">RS86_00213</name>
</gene>
<dbReference type="Pfam" id="PF01047">
    <property type="entry name" value="MarR"/>
    <property type="match status" value="1"/>
</dbReference>
<dbReference type="SUPFAM" id="SSF46785">
    <property type="entry name" value="Winged helix' DNA-binding domain"/>
    <property type="match status" value="1"/>
</dbReference>
<name>A0A0F0LVR4_9MICO</name>
<dbReference type="PATRIC" id="fig|582680.6.peg.218"/>
<sequence>MTSENLHETATELRLATFRLARRLRSVRAVDSRNTAMSDAQLGVLAALRAHGRHSLTALADRERVTAPTMSALVTGLEEQGYAIRIPDDQDRRRVHVDITPAGESIVVETFERRTQLLMTEIAELDLTEDELRVLHEASILMRKLAEL</sequence>
<dbReference type="InterPro" id="IPR052526">
    <property type="entry name" value="HTH-type_Bedaq_tolerance"/>
</dbReference>
<dbReference type="GO" id="GO:0003700">
    <property type="term" value="F:DNA-binding transcription factor activity"/>
    <property type="evidence" value="ECO:0007669"/>
    <property type="project" value="InterPro"/>
</dbReference>
<dbReference type="STRING" id="582680.RS86_00213"/>
<dbReference type="InterPro" id="IPR036390">
    <property type="entry name" value="WH_DNA-bd_sf"/>
</dbReference>
<comment type="caution">
    <text evidence="2">The sequence shown here is derived from an EMBL/GenBank/DDBJ whole genome shotgun (WGS) entry which is preliminary data.</text>
</comment>
<dbReference type="InterPro" id="IPR036388">
    <property type="entry name" value="WH-like_DNA-bd_sf"/>
</dbReference>
<feature type="domain" description="HTH marR-type" evidence="1">
    <location>
        <begin position="10"/>
        <end position="148"/>
    </location>
</feature>
<dbReference type="EMBL" id="JYIX01000017">
    <property type="protein sequence ID" value="KJL36774.1"/>
    <property type="molecule type" value="Genomic_DNA"/>
</dbReference>
<dbReference type="SMART" id="SM00347">
    <property type="entry name" value="HTH_MARR"/>
    <property type="match status" value="1"/>
</dbReference>
<reference evidence="2 3" key="1">
    <citation type="submission" date="2015-02" db="EMBL/GenBank/DDBJ databases">
        <title>Draft genome sequences of ten Microbacterium spp. with emphasis on heavy metal contaminated environments.</title>
        <authorList>
            <person name="Corretto E."/>
        </authorList>
    </citation>
    <scope>NUCLEOTIDE SEQUENCE [LARGE SCALE GENOMIC DNA]</scope>
    <source>
        <strain evidence="2 3">ARN176</strain>
    </source>
</reference>
<dbReference type="RefSeq" id="WP_045270356.1">
    <property type="nucleotide sequence ID" value="NZ_JYIX01000017.1"/>
</dbReference>
<dbReference type="Proteomes" id="UP000033740">
    <property type="component" value="Unassembled WGS sequence"/>
</dbReference>
<dbReference type="PANTHER" id="PTHR39515:SF2">
    <property type="entry name" value="HTH-TYPE TRANSCRIPTIONAL REGULATOR RV0880"/>
    <property type="match status" value="1"/>
</dbReference>
<evidence type="ECO:0000313" key="2">
    <source>
        <dbReference type="EMBL" id="KJL36774.1"/>
    </source>
</evidence>
<keyword evidence="3" id="KW-1185">Reference proteome</keyword>
<evidence type="ECO:0000259" key="1">
    <source>
        <dbReference type="PROSITE" id="PS50995"/>
    </source>
</evidence>
<dbReference type="InterPro" id="IPR000835">
    <property type="entry name" value="HTH_MarR-typ"/>
</dbReference>
<protein>
    <submittedName>
        <fullName evidence="2">MarR family protein</fullName>
    </submittedName>
</protein>